<feature type="domain" description="Solute-binding protein family 3/N-terminal" evidence="5">
    <location>
        <begin position="42"/>
        <end position="271"/>
    </location>
</feature>
<gene>
    <name evidence="6" type="ORF">TMES_10100</name>
</gene>
<feature type="signal peptide" evidence="4">
    <location>
        <begin position="1"/>
        <end position="27"/>
    </location>
</feature>
<feature type="chain" id="PRO_5013322472" evidence="4">
    <location>
        <begin position="28"/>
        <end position="349"/>
    </location>
</feature>
<dbReference type="AlphaFoldDB" id="A0A1Y2L099"/>
<reference evidence="6 7" key="1">
    <citation type="submission" date="2014-03" db="EMBL/GenBank/DDBJ databases">
        <title>The draft genome sequence of Thalassospira mesophila JCM 18969.</title>
        <authorList>
            <person name="Lai Q."/>
            <person name="Shao Z."/>
        </authorList>
    </citation>
    <scope>NUCLEOTIDE SEQUENCE [LARGE SCALE GENOMIC DNA]</scope>
    <source>
        <strain evidence="6 7">JCM 18969</strain>
    </source>
</reference>
<dbReference type="Gene3D" id="3.40.190.10">
    <property type="entry name" value="Periplasmic binding protein-like II"/>
    <property type="match status" value="2"/>
</dbReference>
<name>A0A1Y2L099_9PROT</name>
<dbReference type="OrthoDB" id="9777941at2"/>
<dbReference type="Proteomes" id="UP000193391">
    <property type="component" value="Unassembled WGS sequence"/>
</dbReference>
<evidence type="ECO:0000256" key="1">
    <source>
        <dbReference type="ARBA" id="ARBA00010333"/>
    </source>
</evidence>
<evidence type="ECO:0000256" key="2">
    <source>
        <dbReference type="ARBA" id="ARBA00022448"/>
    </source>
</evidence>
<evidence type="ECO:0000313" key="6">
    <source>
        <dbReference type="EMBL" id="OSQ38244.1"/>
    </source>
</evidence>
<comment type="caution">
    <text evidence="6">The sequence shown here is derived from an EMBL/GenBank/DDBJ whole genome shotgun (WGS) entry which is preliminary data.</text>
</comment>
<keyword evidence="2" id="KW-0813">Transport</keyword>
<sequence>MNKVTSIVAAGTAVFLMQAATSTAAMAQDKASTLQQVKDRGYLSCVIGNSFPGFYSLDKDGEWQGMDIDMCRGVAAAVFGDPTKVKFMPVQWAQSFTTIKSGEGDMLSKGMTWTLSRDTSQGLDFLETYFYDGQGFMVRKDLGVNSVKDLKGATVCVLTGTSSELNLADYSRTHGLDLKTVVFDDSAVRNTAFFNENCDALTNDKSGLAAQRSAAPNPDDYIVLPETISKEALSFAVTQNDSEWANIVKWTFETMVAAEEYGITSKNVDDLRANSENPVIRRILGVEGDLNTGLGLSPDWAYQVVKAVGNYGEIYERNVGTNSVLGLERKGTLNALWQDGGLMYAKSFR</sequence>
<dbReference type="STRING" id="1293891.TMES_10100"/>
<evidence type="ECO:0000259" key="5">
    <source>
        <dbReference type="SMART" id="SM00062"/>
    </source>
</evidence>
<evidence type="ECO:0000256" key="4">
    <source>
        <dbReference type="SAM" id="SignalP"/>
    </source>
</evidence>
<dbReference type="SUPFAM" id="SSF53850">
    <property type="entry name" value="Periplasmic binding protein-like II"/>
    <property type="match status" value="1"/>
</dbReference>
<proteinExistence type="inferred from homology"/>
<dbReference type="EMBL" id="JFKA01000004">
    <property type="protein sequence ID" value="OSQ38244.1"/>
    <property type="molecule type" value="Genomic_DNA"/>
</dbReference>
<comment type="similarity">
    <text evidence="1">Belongs to the bacterial solute-binding protein 3 family.</text>
</comment>
<dbReference type="Pfam" id="PF00497">
    <property type="entry name" value="SBP_bac_3"/>
    <property type="match status" value="1"/>
</dbReference>
<dbReference type="PANTHER" id="PTHR30085">
    <property type="entry name" value="AMINO ACID ABC TRANSPORTER PERMEASE"/>
    <property type="match status" value="1"/>
</dbReference>
<accession>A0A1Y2L099</accession>
<organism evidence="6 7">
    <name type="scientific">Thalassospira mesophila</name>
    <dbReference type="NCBI Taxonomy" id="1293891"/>
    <lineage>
        <taxon>Bacteria</taxon>
        <taxon>Pseudomonadati</taxon>
        <taxon>Pseudomonadota</taxon>
        <taxon>Alphaproteobacteria</taxon>
        <taxon>Rhodospirillales</taxon>
        <taxon>Thalassospiraceae</taxon>
        <taxon>Thalassospira</taxon>
    </lineage>
</organism>
<protein>
    <submittedName>
        <fullName evidence="6">Amino acid ABC transporter substrate-binding protein</fullName>
    </submittedName>
</protein>
<keyword evidence="7" id="KW-1185">Reference proteome</keyword>
<dbReference type="InterPro" id="IPR001638">
    <property type="entry name" value="Solute-binding_3/MltF_N"/>
</dbReference>
<keyword evidence="3 4" id="KW-0732">Signal</keyword>
<dbReference type="CDD" id="cd13692">
    <property type="entry name" value="PBP2_BztA"/>
    <property type="match status" value="1"/>
</dbReference>
<evidence type="ECO:0000256" key="3">
    <source>
        <dbReference type="ARBA" id="ARBA00022729"/>
    </source>
</evidence>
<dbReference type="SMART" id="SM00062">
    <property type="entry name" value="PBPb"/>
    <property type="match status" value="1"/>
</dbReference>
<evidence type="ECO:0000313" key="7">
    <source>
        <dbReference type="Proteomes" id="UP000193391"/>
    </source>
</evidence>
<dbReference type="RefSeq" id="WP_085582118.1">
    <property type="nucleotide sequence ID" value="NZ_JFKA01000004.1"/>
</dbReference>
<dbReference type="GO" id="GO:0006865">
    <property type="term" value="P:amino acid transport"/>
    <property type="evidence" value="ECO:0007669"/>
    <property type="project" value="TreeGrafter"/>
</dbReference>
<dbReference type="InterPro" id="IPR051455">
    <property type="entry name" value="Bact_solute-bind_prot3"/>
</dbReference>
<dbReference type="PANTHER" id="PTHR30085:SF7">
    <property type="entry name" value="AMINO-ACID ABC TRANSPORTER-BINDING PROTEIN YHDW-RELATED"/>
    <property type="match status" value="1"/>
</dbReference>